<dbReference type="Pfam" id="PF00754">
    <property type="entry name" value="F5_F8_type_C"/>
    <property type="match status" value="1"/>
</dbReference>
<dbReference type="Proteomes" id="UP000603474">
    <property type="component" value="Unassembled WGS sequence"/>
</dbReference>
<keyword evidence="2" id="KW-0677">Repeat</keyword>
<evidence type="ECO:0000259" key="11">
    <source>
        <dbReference type="Pfam" id="PF06458"/>
    </source>
</evidence>
<dbReference type="InterPro" id="IPR025705">
    <property type="entry name" value="Beta_hexosaminidase_sua/sub"/>
</dbReference>
<dbReference type="PANTHER" id="PTHR43678:SF1">
    <property type="entry name" value="BETA-N-ACETYLHEXOSAMINIDASE"/>
    <property type="match status" value="1"/>
</dbReference>
<feature type="chain" id="PRO_5045911172" evidence="7">
    <location>
        <begin position="31"/>
        <end position="1326"/>
    </location>
</feature>
<dbReference type="Pfam" id="PF00728">
    <property type="entry name" value="Glyco_hydro_20"/>
    <property type="match status" value="1"/>
</dbReference>
<feature type="coiled-coil region" evidence="5">
    <location>
        <begin position="1108"/>
        <end position="1208"/>
    </location>
</feature>
<dbReference type="CDD" id="cd06564">
    <property type="entry name" value="GH20_DspB_LnbB-like"/>
    <property type="match status" value="1"/>
</dbReference>
<evidence type="ECO:0000256" key="6">
    <source>
        <dbReference type="SAM" id="MobiDB-lite"/>
    </source>
</evidence>
<sequence length="1326" mass="148306">MNKNNMKRVLMSVMLVSSMTLSSGAIVAQAYNGTSAITERTMTNEQLVAATTPILQSYTKDASDKTWVMTKDSKFVIVANEANLKNERLAEIVKLVNSEFMAKQIVSSDAQAMLYNQDGTPTDITIDIKPVSEITDKTTSKEAYKITIDDTGIHLTGASETAVLYGLRTIEQLSIANNNTLAYGEIVDYPNVAERRIHVDMARKYISKEWFIRQIREMSYFKMNAIQMHFSENLGFRIECETDPSIVSEQHLTKADVREILAEAKKYGVKVIPSFDSPGHVDQILRAHPEYGQVDAYGNNYKSGLDVTNPEAIKYIYSLYDEYMELFEGCTDFHIGGDEYMEFDRAPFTTQYKSVLDNYARENIDPNATWKDVIAKYINDLAEHVHEKGFTPRIWNDGIYYGENSYYDKKQLIKMHKYIGIDFWSQMSWNYSIAKLQTFLDKGHDTIYNVNASFFYYVLRPSMPNDGRKQHSFDNLNSDKLIFDEWTPGKFQANTIADDNPAIKGASLAIWCDKADVCDEDTITEDIANEMRALATKAWNTSSNSIISHDQFKANYAKLGHVAAFEKGSTLPDSGSILPADSLGKVTIKYVDKDGKELKSPVTRYGNIGDEYNFTAEKIYGYRLVSDKDSATGTYSKKGDTFTFTYEIYTDKTDLKAALDNALDENVYIGATLGEYKTALDEAQKLYDDKDALQQDVDAILTTLNNAKKKAVKRAYYALWVEVENPMADNGYASGYPEYLEAVKNGKKVLYGEEVTDEAVKTAYDALVAARNGLMKRDGTVPSIEASDGYWQLGVSPSDKYSYEKMFDGNRETFAWFNDAQKVGKHITFTLPKTVNMSGIKISAPERPGSDIIKNADIMVSTDKENWTTVGNLRMTADTLEQSFTFDKQSVKYVKLVMKEASESWYKIAEVQFTYDQVEETTELKDLLTEAYNQDLTDKTSDSVDTFLDALVEAQKAYAREDLNNEEVINALRTAMKNLKVVSKVNKADLEKAVTKAEAISEETLNKAVKKARDAFTKALNDAKAVFENKDASQEEVNEATKKLEDAIKGLDVLKGDTTALDAKLAEIKKLDESKYTEESWTALMNVVAETKGLDKENATQVEVDEVVAKLTKAVDALEVKVNKAELEKAVTKAEAISEETLNKAVKKARDAFTKALNDAKAVFENKDASQEEVNEATKKLKDAIKGLDVLKGEITALDAKLAEIKKLDESKYTEESWTALMNVVAEAKGLDAENATQVEVDEVVAKLTKAVNALEEKVVIEPEKPTVPEKPEIKPETKPEVKPETKPEDKKDDTVKTGDPTSLFGLVSAMALSLAGFVSVKKKKD</sequence>
<dbReference type="Pfam" id="PF02838">
    <property type="entry name" value="Glyco_hydro_20b"/>
    <property type="match status" value="1"/>
</dbReference>
<evidence type="ECO:0000256" key="2">
    <source>
        <dbReference type="ARBA" id="ARBA00022737"/>
    </source>
</evidence>
<dbReference type="InterPro" id="IPR015883">
    <property type="entry name" value="Glyco_hydro_20_cat"/>
</dbReference>
<reference evidence="12 13" key="1">
    <citation type="submission" date="2020-08" db="EMBL/GenBank/DDBJ databases">
        <authorList>
            <person name="Liu C."/>
            <person name="Sun Q."/>
        </authorList>
    </citation>
    <scope>NUCLEOTIDE SEQUENCE [LARGE SCALE GENOMIC DNA]</scope>
    <source>
        <strain evidence="12 13">NSJ-22</strain>
    </source>
</reference>
<dbReference type="InterPro" id="IPR009459">
    <property type="entry name" value="MucBP_dom"/>
</dbReference>
<dbReference type="InterPro" id="IPR015882">
    <property type="entry name" value="HEX_bac_N"/>
</dbReference>
<accession>A0ABR7KA33</accession>
<dbReference type="PRINTS" id="PR00738">
    <property type="entry name" value="GLHYDRLASE20"/>
</dbReference>
<dbReference type="InterPro" id="IPR052764">
    <property type="entry name" value="GH20_Enzymes"/>
</dbReference>
<dbReference type="Pfam" id="PF06458">
    <property type="entry name" value="MucBP"/>
    <property type="match status" value="1"/>
</dbReference>
<feature type="coiled-coil region" evidence="5">
    <location>
        <begin position="676"/>
        <end position="710"/>
    </location>
</feature>
<keyword evidence="4" id="KW-0326">Glycosidase</keyword>
<comment type="similarity">
    <text evidence="1">Belongs to the glycosyl hydrolase 20 family.</text>
</comment>
<proteinExistence type="inferred from homology"/>
<dbReference type="Pfam" id="PF07554">
    <property type="entry name" value="FIVAR"/>
    <property type="match status" value="5"/>
</dbReference>
<dbReference type="Gene3D" id="3.20.20.80">
    <property type="entry name" value="Glycosidases"/>
    <property type="match status" value="1"/>
</dbReference>
<dbReference type="RefSeq" id="WP_187012041.1">
    <property type="nucleotide sequence ID" value="NZ_JACRWG010000013.1"/>
</dbReference>
<feature type="coiled-coil region" evidence="5">
    <location>
        <begin position="1023"/>
        <end position="1050"/>
    </location>
</feature>
<dbReference type="Gene3D" id="2.60.120.260">
    <property type="entry name" value="Galactose-binding domain-like"/>
    <property type="match status" value="1"/>
</dbReference>
<feature type="domain" description="F5/8 type C" evidence="9">
    <location>
        <begin position="798"/>
        <end position="911"/>
    </location>
</feature>
<evidence type="ECO:0000259" key="8">
    <source>
        <dbReference type="Pfam" id="PF00728"/>
    </source>
</evidence>
<evidence type="ECO:0000256" key="7">
    <source>
        <dbReference type="SAM" id="SignalP"/>
    </source>
</evidence>
<dbReference type="EMBL" id="JACRWG010000013">
    <property type="protein sequence ID" value="MBC6009565.1"/>
    <property type="molecule type" value="Genomic_DNA"/>
</dbReference>
<evidence type="ECO:0000259" key="9">
    <source>
        <dbReference type="Pfam" id="PF00754"/>
    </source>
</evidence>
<evidence type="ECO:0000256" key="1">
    <source>
        <dbReference type="ARBA" id="ARBA00006285"/>
    </source>
</evidence>
<gene>
    <name evidence="12" type="ORF">H8909_04765</name>
</gene>
<dbReference type="InterPro" id="IPR029018">
    <property type="entry name" value="Hex-like_dom2"/>
</dbReference>
<dbReference type="InterPro" id="IPR008979">
    <property type="entry name" value="Galactose-bd-like_sf"/>
</dbReference>
<feature type="signal peptide" evidence="7">
    <location>
        <begin position="1"/>
        <end position="30"/>
    </location>
</feature>
<dbReference type="Gene3D" id="1.20.1270.90">
    <property type="entry name" value="AF1782-like"/>
    <property type="match status" value="5"/>
</dbReference>
<dbReference type="SUPFAM" id="SSF51445">
    <property type="entry name" value="(Trans)glycosidases"/>
    <property type="match status" value="1"/>
</dbReference>
<dbReference type="InterPro" id="IPR017853">
    <property type="entry name" value="GH"/>
</dbReference>
<dbReference type="PANTHER" id="PTHR43678">
    <property type="entry name" value="PUTATIVE (AFU_ORTHOLOGUE AFUA_2G00640)-RELATED"/>
    <property type="match status" value="1"/>
</dbReference>
<keyword evidence="13" id="KW-1185">Reference proteome</keyword>
<dbReference type="SUPFAM" id="SSF49785">
    <property type="entry name" value="Galactose-binding domain-like"/>
    <property type="match status" value="1"/>
</dbReference>
<evidence type="ECO:0000256" key="4">
    <source>
        <dbReference type="ARBA" id="ARBA00023295"/>
    </source>
</evidence>
<evidence type="ECO:0000313" key="12">
    <source>
        <dbReference type="EMBL" id="MBC6009565.1"/>
    </source>
</evidence>
<keyword evidence="7" id="KW-0732">Signal</keyword>
<keyword evidence="5" id="KW-0175">Coiled coil</keyword>
<name>A0ABR7KA33_9FIRM</name>
<feature type="domain" description="MucBP" evidence="11">
    <location>
        <begin position="585"/>
        <end position="647"/>
    </location>
</feature>
<keyword evidence="3" id="KW-0378">Hydrolase</keyword>
<organism evidence="12 13">
    <name type="scientific">Catenibacterium faecis</name>
    <dbReference type="NCBI Taxonomy" id="2764323"/>
    <lineage>
        <taxon>Bacteria</taxon>
        <taxon>Bacillati</taxon>
        <taxon>Bacillota</taxon>
        <taxon>Erysipelotrichia</taxon>
        <taxon>Erysipelotrichales</taxon>
        <taxon>Coprobacillaceae</taxon>
        <taxon>Catenibacterium</taxon>
    </lineage>
</organism>
<dbReference type="InterPro" id="IPR000421">
    <property type="entry name" value="FA58C"/>
</dbReference>
<feature type="region of interest" description="Disordered" evidence="6">
    <location>
        <begin position="1263"/>
        <end position="1300"/>
    </location>
</feature>
<protein>
    <submittedName>
        <fullName evidence="12">Family 20 glycosylhydrolase</fullName>
    </submittedName>
</protein>
<feature type="domain" description="Beta-hexosaminidase bacterial type N-terminal" evidence="10">
    <location>
        <begin position="113"/>
        <end position="189"/>
    </location>
</feature>
<evidence type="ECO:0000256" key="5">
    <source>
        <dbReference type="SAM" id="Coils"/>
    </source>
</evidence>
<dbReference type="Gene3D" id="3.30.379.10">
    <property type="entry name" value="Chitobiase/beta-hexosaminidase domain 2-like"/>
    <property type="match status" value="1"/>
</dbReference>
<evidence type="ECO:0000259" key="10">
    <source>
        <dbReference type="Pfam" id="PF02838"/>
    </source>
</evidence>
<dbReference type="Gene3D" id="3.10.20.320">
    <property type="entry name" value="Putative peptidoglycan bound protein (lpxtg motif)"/>
    <property type="match status" value="1"/>
</dbReference>
<feature type="compositionally biased region" description="Basic and acidic residues" evidence="6">
    <location>
        <begin position="1263"/>
        <end position="1297"/>
    </location>
</feature>
<dbReference type="NCBIfam" id="TIGR01167">
    <property type="entry name" value="LPXTG_anchor"/>
    <property type="match status" value="1"/>
</dbReference>
<feature type="domain" description="Glycoside hydrolase family 20 catalytic" evidence="8">
    <location>
        <begin position="195"/>
        <end position="541"/>
    </location>
</feature>
<comment type="caution">
    <text evidence="12">The sequence shown here is derived from an EMBL/GenBank/DDBJ whole genome shotgun (WGS) entry which is preliminary data.</text>
</comment>
<evidence type="ECO:0000313" key="13">
    <source>
        <dbReference type="Proteomes" id="UP000603474"/>
    </source>
</evidence>
<dbReference type="SUPFAM" id="SSF55545">
    <property type="entry name" value="beta-N-acetylhexosaminidase-like domain"/>
    <property type="match status" value="1"/>
</dbReference>
<evidence type="ECO:0000256" key="3">
    <source>
        <dbReference type="ARBA" id="ARBA00022801"/>
    </source>
</evidence>